<organism evidence="2 3">
    <name type="scientific">Neglectibacter timonensis</name>
    <dbReference type="NCBI Taxonomy" id="1776382"/>
    <lineage>
        <taxon>Bacteria</taxon>
        <taxon>Bacillati</taxon>
        <taxon>Bacillota</taxon>
        <taxon>Clostridia</taxon>
        <taxon>Eubacteriales</taxon>
        <taxon>Oscillospiraceae</taxon>
        <taxon>Neglectibacter</taxon>
    </lineage>
</organism>
<evidence type="ECO:0000256" key="1">
    <source>
        <dbReference type="SAM" id="Phobius"/>
    </source>
</evidence>
<reference evidence="2 3" key="1">
    <citation type="submission" date="2022-06" db="EMBL/GenBank/DDBJ databases">
        <title>Isolation of gut microbiota from human fecal samples.</title>
        <authorList>
            <person name="Pamer E.G."/>
            <person name="Barat B."/>
            <person name="Waligurski E."/>
            <person name="Medina S."/>
            <person name="Paddock L."/>
            <person name="Mostad J."/>
        </authorList>
    </citation>
    <scope>NUCLEOTIDE SEQUENCE [LARGE SCALE GENOMIC DNA]</scope>
    <source>
        <strain evidence="2 3">DFI.9.73</strain>
    </source>
</reference>
<keyword evidence="1" id="KW-0812">Transmembrane</keyword>
<gene>
    <name evidence="2" type="ORF">NE695_08415</name>
</gene>
<evidence type="ECO:0000313" key="2">
    <source>
        <dbReference type="EMBL" id="MCQ4839938.1"/>
    </source>
</evidence>
<dbReference type="GeneID" id="90533554"/>
<feature type="transmembrane region" description="Helical" evidence="1">
    <location>
        <begin position="122"/>
        <end position="148"/>
    </location>
</feature>
<comment type="caution">
    <text evidence="2">The sequence shown here is derived from an EMBL/GenBank/DDBJ whole genome shotgun (WGS) entry which is preliminary data.</text>
</comment>
<dbReference type="EMBL" id="JANFZH010000016">
    <property type="protein sequence ID" value="MCQ4839938.1"/>
    <property type="molecule type" value="Genomic_DNA"/>
</dbReference>
<evidence type="ECO:0008006" key="4">
    <source>
        <dbReference type="Google" id="ProtNLM"/>
    </source>
</evidence>
<keyword evidence="3" id="KW-1185">Reference proteome</keyword>
<name>A0ABT1RZD4_9FIRM</name>
<protein>
    <recommendedName>
        <fullName evidence="4">Energy-coupling factor transport system substrate-specific component</fullName>
    </recommendedName>
</protein>
<dbReference type="Proteomes" id="UP001524473">
    <property type="component" value="Unassembled WGS sequence"/>
</dbReference>
<sequence>MKLRDLCLMAVLGVVMFVSQVALAFLPNIELVSLFVILFTLVFRKRVVGALGVFILLEGLVYGFGFWWLNYLYVWPLLALLTYMFRWMTKSWQWAVFSGLYGLAFGTFCSLAYLPIGGIPMMISWIISGFPFDIAHAVGNFILAFLLYRKLRQLLEKLDHGLLRLGNSAH</sequence>
<accession>A0ABT1RZD4</accession>
<keyword evidence="1" id="KW-0472">Membrane</keyword>
<keyword evidence="1" id="KW-1133">Transmembrane helix</keyword>
<evidence type="ECO:0000313" key="3">
    <source>
        <dbReference type="Proteomes" id="UP001524473"/>
    </source>
</evidence>
<dbReference type="RefSeq" id="WP_066866759.1">
    <property type="nucleotide sequence ID" value="NZ_CABKVV010000014.1"/>
</dbReference>
<dbReference type="Gene3D" id="1.10.1760.20">
    <property type="match status" value="1"/>
</dbReference>
<feature type="transmembrane region" description="Helical" evidence="1">
    <location>
        <begin position="94"/>
        <end position="116"/>
    </location>
</feature>
<proteinExistence type="predicted"/>